<keyword evidence="1 4" id="KW-0378">Hydrolase</keyword>
<proteinExistence type="predicted"/>
<dbReference type="PROSITE" id="PS51746">
    <property type="entry name" value="PPM_2"/>
    <property type="match status" value="1"/>
</dbReference>
<dbReference type="InterPro" id="IPR001932">
    <property type="entry name" value="PPM-type_phosphatase-like_dom"/>
</dbReference>
<dbReference type="EMBL" id="JACRSR010000005">
    <property type="protein sequence ID" value="MBC8532234.1"/>
    <property type="molecule type" value="Genomic_DNA"/>
</dbReference>
<dbReference type="PANTHER" id="PTHR43156">
    <property type="entry name" value="STAGE II SPORULATION PROTEIN E-RELATED"/>
    <property type="match status" value="1"/>
</dbReference>
<dbReference type="SUPFAM" id="SSF81606">
    <property type="entry name" value="PP2C-like"/>
    <property type="match status" value="1"/>
</dbReference>
<dbReference type="Pfam" id="PF07228">
    <property type="entry name" value="SpoIIE"/>
    <property type="match status" value="1"/>
</dbReference>
<keyword evidence="2" id="KW-0472">Membrane</keyword>
<dbReference type="InterPro" id="IPR036457">
    <property type="entry name" value="PPM-type-like_dom_sf"/>
</dbReference>
<name>A0A926HQ12_9FIRM</name>
<feature type="transmembrane region" description="Helical" evidence="2">
    <location>
        <begin position="126"/>
        <end position="146"/>
    </location>
</feature>
<dbReference type="RefSeq" id="WP_249317347.1">
    <property type="nucleotide sequence ID" value="NZ_JACRSR010000005.1"/>
</dbReference>
<keyword evidence="5" id="KW-1185">Reference proteome</keyword>
<dbReference type="SMART" id="SM00331">
    <property type="entry name" value="PP2C_SIG"/>
    <property type="match status" value="1"/>
</dbReference>
<accession>A0A926HQ12</accession>
<evidence type="ECO:0000313" key="5">
    <source>
        <dbReference type="Proteomes" id="UP000623172"/>
    </source>
</evidence>
<dbReference type="InterPro" id="IPR052016">
    <property type="entry name" value="Bact_Sigma-Reg"/>
</dbReference>
<dbReference type="EC" id="3.1.3.16" evidence="4"/>
<dbReference type="Gene3D" id="3.60.40.10">
    <property type="entry name" value="PPM-type phosphatase domain"/>
    <property type="match status" value="1"/>
</dbReference>
<dbReference type="NCBIfam" id="TIGR02865">
    <property type="entry name" value="spore_II_E"/>
    <property type="match status" value="1"/>
</dbReference>
<keyword evidence="2" id="KW-0812">Transmembrane</keyword>
<evidence type="ECO:0000256" key="1">
    <source>
        <dbReference type="ARBA" id="ARBA00022801"/>
    </source>
</evidence>
<feature type="domain" description="PPM-type phosphatase" evidence="3">
    <location>
        <begin position="555"/>
        <end position="762"/>
    </location>
</feature>
<evidence type="ECO:0000259" key="3">
    <source>
        <dbReference type="PROSITE" id="PS51746"/>
    </source>
</evidence>
<reference evidence="4" key="1">
    <citation type="submission" date="2020-08" db="EMBL/GenBank/DDBJ databases">
        <title>Genome public.</title>
        <authorList>
            <person name="Liu C."/>
            <person name="Sun Q."/>
        </authorList>
    </citation>
    <scope>NUCLEOTIDE SEQUENCE</scope>
    <source>
        <strain evidence="4">NSJ-53</strain>
    </source>
</reference>
<evidence type="ECO:0000313" key="4">
    <source>
        <dbReference type="EMBL" id="MBC8532234.1"/>
    </source>
</evidence>
<keyword evidence="2" id="KW-1133">Transmembrane helix</keyword>
<dbReference type="InterPro" id="IPR045768">
    <property type="entry name" value="SpoIIE_N"/>
</dbReference>
<evidence type="ECO:0000256" key="2">
    <source>
        <dbReference type="SAM" id="Phobius"/>
    </source>
</evidence>
<dbReference type="AlphaFoldDB" id="A0A926HQ12"/>
<gene>
    <name evidence="4" type="primary">spoIIE</name>
    <name evidence="4" type="ORF">H8696_10295</name>
</gene>
<comment type="caution">
    <text evidence="4">The sequence shown here is derived from an EMBL/GenBank/DDBJ whole genome shotgun (WGS) entry which is preliminary data.</text>
</comment>
<dbReference type="Pfam" id="PF19732">
    <property type="entry name" value="SpoIIE_N"/>
    <property type="match status" value="1"/>
</dbReference>
<dbReference type="InterPro" id="IPR014221">
    <property type="entry name" value="SpoII_E"/>
</dbReference>
<sequence>MSVIRMKTSRTPFVLRREVLWEALWLVISLFLGQASMMGAAGSFGAAAVAAAMLAGTPVYPMAIGAALGAVIGGGFGAWSDALVPVMLAATHFGLRHIKRKPTLGFVAVFFVVLYLPRMLFASPLVFDKLVTLAAAGMGGLMIFVFQGALRAIKDTKRNFLTAEETAYLLIFAGVLFLGLDITLWGVHLRNILAFTLVLSAGFVAGPGIAGGSAILLSMLFVLSGKMDAATMASFCASAFVAGAARPLKRWGMMFCFILTNTVITFFLNSSTQVLLSLADMLCAAAFFAVIPKNWMDKLSVYMDGSAQRALRQQQVMNRTQRMGVTRLREFSGIFGQMGDAFEEMVTQVPPKQPALKRVAYCACRGCAKASWCWRESAPYAAPPIQLLWERIQKQGIGSTIMAPEAFQKQCYRLNQLIKVMEDVTAEERSRKEWEDHLVQSRMLVGQQLKGVGNVVRGLAEELDLSIRFDPAKEMRIVQELDKDGVYCKQVCVQQTVGGRFSVFLEVPSCRTPVSCHKRVVQAVSAAMERPMRIAQGPCRPQMGTCEIILEEAPVYEVMTGIARRALDEVSGDSYSFGQLRDGRYLMALSDGMGSGPRAQKESAATLSLLEQFYESGFTEDVIFSTINQVLLLRSVDEVFSTVDLCLMDLVEGQANFVKIGAVSSYILRQGKVERIYAPTLPMGILEEVQPVCTQRTVRDGDFIIMVTDGVTEKLGIKEELWMERTLTKAPVMTPENICHHIMEESGKLGVGDDMTVMVSRIYKHIR</sequence>
<feature type="transmembrane region" description="Helical" evidence="2">
    <location>
        <begin position="167"/>
        <end position="186"/>
    </location>
</feature>
<dbReference type="GO" id="GO:0004722">
    <property type="term" value="F:protein serine/threonine phosphatase activity"/>
    <property type="evidence" value="ECO:0007669"/>
    <property type="project" value="UniProtKB-EC"/>
</dbReference>
<protein>
    <submittedName>
        <fullName evidence="4">Stage II sporulation protein E</fullName>
        <ecNumber evidence="4">3.1.3.16</ecNumber>
    </submittedName>
</protein>
<dbReference type="Proteomes" id="UP000623172">
    <property type="component" value="Unassembled WGS sequence"/>
</dbReference>
<feature type="transmembrane region" description="Helical" evidence="2">
    <location>
        <begin position="67"/>
        <end position="90"/>
    </location>
</feature>
<organism evidence="4 5">
    <name type="scientific">Gehongia tenuis</name>
    <dbReference type="NCBI Taxonomy" id="2763655"/>
    <lineage>
        <taxon>Bacteria</taxon>
        <taxon>Bacillati</taxon>
        <taxon>Bacillota</taxon>
        <taxon>Clostridia</taxon>
        <taxon>Christensenellales</taxon>
        <taxon>Christensenellaceae</taxon>
        <taxon>Gehongia</taxon>
    </lineage>
</organism>
<dbReference type="PANTHER" id="PTHR43156:SF2">
    <property type="entry name" value="STAGE II SPORULATION PROTEIN E"/>
    <property type="match status" value="1"/>
</dbReference>
<feature type="transmembrane region" description="Helical" evidence="2">
    <location>
        <begin position="251"/>
        <end position="268"/>
    </location>
</feature>
<feature type="transmembrane region" description="Helical" evidence="2">
    <location>
        <begin position="102"/>
        <end position="120"/>
    </location>
</feature>
<feature type="transmembrane region" description="Helical" evidence="2">
    <location>
        <begin position="192"/>
        <end position="223"/>
    </location>
</feature>